<keyword evidence="4" id="KW-1185">Reference proteome</keyword>
<keyword evidence="2" id="KW-0812">Transmembrane</keyword>
<feature type="transmembrane region" description="Helical" evidence="2">
    <location>
        <begin position="78"/>
        <end position="98"/>
    </location>
</feature>
<dbReference type="EMBL" id="LT629711">
    <property type="protein sequence ID" value="SDO63272.1"/>
    <property type="molecule type" value="Genomic_DNA"/>
</dbReference>
<keyword evidence="2" id="KW-1133">Transmembrane helix</keyword>
<evidence type="ECO:0000313" key="3">
    <source>
        <dbReference type="EMBL" id="SDO63272.1"/>
    </source>
</evidence>
<feature type="compositionally biased region" description="Polar residues" evidence="1">
    <location>
        <begin position="152"/>
        <end position="165"/>
    </location>
</feature>
<dbReference type="OrthoDB" id="4869911at2"/>
<feature type="compositionally biased region" description="Basic and acidic residues" evidence="1">
    <location>
        <begin position="218"/>
        <end position="227"/>
    </location>
</feature>
<feature type="compositionally biased region" description="Basic and acidic residues" evidence="1">
    <location>
        <begin position="166"/>
        <end position="179"/>
    </location>
</feature>
<protein>
    <submittedName>
        <fullName evidence="3">Uncharacterized protein</fullName>
    </submittedName>
</protein>
<keyword evidence="2" id="KW-0472">Membrane</keyword>
<dbReference type="Proteomes" id="UP000199077">
    <property type="component" value="Chromosome I"/>
</dbReference>
<dbReference type="AlphaFoldDB" id="A0A1H0L5C6"/>
<reference evidence="4" key="1">
    <citation type="submission" date="2016-10" db="EMBL/GenBank/DDBJ databases">
        <authorList>
            <person name="Varghese N."/>
            <person name="Submissions S."/>
        </authorList>
    </citation>
    <scope>NUCLEOTIDE SEQUENCE [LARGE SCALE GENOMIC DNA]</scope>
    <source>
        <strain evidence="4">DSM 22329</strain>
    </source>
</reference>
<sequence length="227" mass="22812">MPELEDPSTRGLHLPSGDPAAPAVESLRAMAAGGPVQPSAELVSFFDDPVAGASGADTQPRSDLVNVVRLPIRRAGRVAVAVGAALALAALGGVAVAATGGTPDRAPANVKQDDPSDTSSTSEAPETEAPETSEPAEADDQDEQGDDDTQESVEATHTANPTASANHHDGKGADDEHADVNGGGTVDHRAEHSPTAHPTGRGDSSHDQGDGAPKAPKTKSEGGKQGH</sequence>
<organism evidence="3 4">
    <name type="scientific">Pedococcus dokdonensis</name>
    <dbReference type="NCBI Taxonomy" id="443156"/>
    <lineage>
        <taxon>Bacteria</taxon>
        <taxon>Bacillati</taxon>
        <taxon>Actinomycetota</taxon>
        <taxon>Actinomycetes</taxon>
        <taxon>Micrococcales</taxon>
        <taxon>Intrasporangiaceae</taxon>
        <taxon>Pedococcus</taxon>
    </lineage>
</organism>
<feature type="region of interest" description="Disordered" evidence="1">
    <location>
        <begin position="100"/>
        <end position="227"/>
    </location>
</feature>
<dbReference type="RefSeq" id="WP_091780295.1">
    <property type="nucleotide sequence ID" value="NZ_LT629711.1"/>
</dbReference>
<feature type="compositionally biased region" description="Acidic residues" evidence="1">
    <location>
        <begin position="125"/>
        <end position="151"/>
    </location>
</feature>
<accession>A0A1H0L5C6</accession>
<gene>
    <name evidence="3" type="ORF">SAMN04489867_0199</name>
</gene>
<evidence type="ECO:0000313" key="4">
    <source>
        <dbReference type="Proteomes" id="UP000199077"/>
    </source>
</evidence>
<evidence type="ECO:0000256" key="1">
    <source>
        <dbReference type="SAM" id="MobiDB-lite"/>
    </source>
</evidence>
<evidence type="ECO:0000256" key="2">
    <source>
        <dbReference type="SAM" id="Phobius"/>
    </source>
</evidence>
<name>A0A1H0L5C6_9MICO</name>
<feature type="region of interest" description="Disordered" evidence="1">
    <location>
        <begin position="1"/>
        <end position="21"/>
    </location>
</feature>
<proteinExistence type="predicted"/>
<dbReference type="STRING" id="443156.SAMN04489867_0199"/>